<feature type="transmembrane region" description="Helical" evidence="6">
    <location>
        <begin position="194"/>
        <end position="218"/>
    </location>
</feature>
<feature type="transmembrane region" description="Helical" evidence="6">
    <location>
        <begin position="130"/>
        <end position="150"/>
    </location>
</feature>
<dbReference type="Pfam" id="PF20684">
    <property type="entry name" value="Fung_rhodopsin"/>
    <property type="match status" value="1"/>
</dbReference>
<dbReference type="InterPro" id="IPR049326">
    <property type="entry name" value="Rhodopsin_dom_fungi"/>
</dbReference>
<evidence type="ECO:0000313" key="9">
    <source>
        <dbReference type="Proteomes" id="UP000005206"/>
    </source>
</evidence>
<dbReference type="VEuPathDB" id="FungiDB:NECHADRAFT_26462"/>
<organism evidence="8 9">
    <name type="scientific">Fusarium vanettenii (strain ATCC MYA-4622 / CBS 123669 / FGSC 9596 / NRRL 45880 / 77-13-4)</name>
    <name type="common">Fusarium solani subsp. pisi</name>
    <dbReference type="NCBI Taxonomy" id="660122"/>
    <lineage>
        <taxon>Eukaryota</taxon>
        <taxon>Fungi</taxon>
        <taxon>Dikarya</taxon>
        <taxon>Ascomycota</taxon>
        <taxon>Pezizomycotina</taxon>
        <taxon>Sordariomycetes</taxon>
        <taxon>Hypocreomycetidae</taxon>
        <taxon>Hypocreales</taxon>
        <taxon>Nectriaceae</taxon>
        <taxon>Fusarium</taxon>
        <taxon>Fusarium solani species complex</taxon>
        <taxon>Fusarium vanettenii</taxon>
    </lineage>
</organism>
<reference evidence="8 9" key="1">
    <citation type="journal article" date="2009" name="PLoS Genet.">
        <title>The genome of Nectria haematococca: contribution of supernumerary chromosomes to gene expansion.</title>
        <authorList>
            <person name="Coleman J.J."/>
            <person name="Rounsley S.D."/>
            <person name="Rodriguez-Carres M."/>
            <person name="Kuo A."/>
            <person name="Wasmann C.C."/>
            <person name="Grimwood J."/>
            <person name="Schmutz J."/>
            <person name="Taga M."/>
            <person name="White G.J."/>
            <person name="Zhou S."/>
            <person name="Schwartz D.C."/>
            <person name="Freitag M."/>
            <person name="Ma L.J."/>
            <person name="Danchin E.G."/>
            <person name="Henrissat B."/>
            <person name="Coutinho P.M."/>
            <person name="Nelson D.R."/>
            <person name="Straney D."/>
            <person name="Napoli C.A."/>
            <person name="Barker B.M."/>
            <person name="Gribskov M."/>
            <person name="Rep M."/>
            <person name="Kroken S."/>
            <person name="Molnar I."/>
            <person name="Rensing C."/>
            <person name="Kennell J.C."/>
            <person name="Zamora J."/>
            <person name="Farman M.L."/>
            <person name="Selker E.U."/>
            <person name="Salamov A."/>
            <person name="Shapiro H."/>
            <person name="Pangilinan J."/>
            <person name="Lindquist E."/>
            <person name="Lamers C."/>
            <person name="Grigoriev I.V."/>
            <person name="Geiser D.M."/>
            <person name="Covert S.F."/>
            <person name="Temporini E."/>
            <person name="Vanetten H.D."/>
        </authorList>
    </citation>
    <scope>NUCLEOTIDE SEQUENCE [LARGE SCALE GENOMIC DNA]</scope>
    <source>
        <strain evidence="9">ATCC MYA-4622 / CBS 123669 / FGSC 9596 / NRRL 45880 / 77-13-4</strain>
    </source>
</reference>
<protein>
    <recommendedName>
        <fullName evidence="7">Rhodopsin domain-containing protein</fullName>
    </recommendedName>
</protein>
<gene>
    <name evidence="8" type="ORF">NECHADRAFT_26462</name>
</gene>
<dbReference type="KEGG" id="nhe:NECHADRAFT_26462"/>
<dbReference type="RefSeq" id="XP_003043347.1">
    <property type="nucleotide sequence ID" value="XM_003043301.1"/>
</dbReference>
<feature type="transmembrane region" description="Helical" evidence="6">
    <location>
        <begin position="162"/>
        <end position="182"/>
    </location>
</feature>
<evidence type="ECO:0000256" key="4">
    <source>
        <dbReference type="ARBA" id="ARBA00023136"/>
    </source>
</evidence>
<feature type="domain" description="Rhodopsin" evidence="7">
    <location>
        <begin position="61"/>
        <end position="224"/>
    </location>
</feature>
<keyword evidence="4 6" id="KW-0472">Membrane</keyword>
<feature type="non-terminal residue" evidence="8">
    <location>
        <position position="1"/>
    </location>
</feature>
<sequence>YTLIGLAAVIIGARIYLRLKIQRNRLLASEYFMIAAWCFAVLCASVNVVMKVHGALEPQPSLLATYFQIFPIFMVKRRALLWATTVYCLLAYLTTLGLQLFSCLPLERHWVITRPIEECGPKWLPLIFQVAWGLHFFGSLQLFLLPFSIFHDLKMNRRTKNGVYGVFLIGLIDLIFSLTRFLNVQLGDRNGFRSITMIELWSALDAYIGLIVACLPSLRPLLRR</sequence>
<dbReference type="OMA" id="SASHSCE"/>
<dbReference type="GO" id="GO:0016020">
    <property type="term" value="C:membrane"/>
    <property type="evidence" value="ECO:0007669"/>
    <property type="project" value="UniProtKB-SubCell"/>
</dbReference>
<keyword evidence="3 6" id="KW-1133">Transmembrane helix</keyword>
<dbReference type="eggNOG" id="ENOG502T4A1">
    <property type="taxonomic scope" value="Eukaryota"/>
</dbReference>
<evidence type="ECO:0000256" key="5">
    <source>
        <dbReference type="ARBA" id="ARBA00038359"/>
    </source>
</evidence>
<dbReference type="PANTHER" id="PTHR33048">
    <property type="entry name" value="PTH11-LIKE INTEGRAL MEMBRANE PROTEIN (AFU_ORTHOLOGUE AFUA_5G11245)"/>
    <property type="match status" value="1"/>
</dbReference>
<evidence type="ECO:0000259" key="7">
    <source>
        <dbReference type="Pfam" id="PF20684"/>
    </source>
</evidence>
<dbReference type="PANTHER" id="PTHR33048:SF92">
    <property type="entry name" value="INTEGRAL MEMBRANE PROTEIN"/>
    <property type="match status" value="1"/>
</dbReference>
<dbReference type="HOGENOM" id="CLU_028200_10_0_1"/>
<evidence type="ECO:0000256" key="3">
    <source>
        <dbReference type="ARBA" id="ARBA00022989"/>
    </source>
</evidence>
<feature type="transmembrane region" description="Helical" evidence="6">
    <location>
        <begin position="79"/>
        <end position="101"/>
    </location>
</feature>
<dbReference type="InterPro" id="IPR052337">
    <property type="entry name" value="SAT4-like"/>
</dbReference>
<proteinExistence type="inferred from homology"/>
<comment type="similarity">
    <text evidence="5">Belongs to the SAT4 family.</text>
</comment>
<dbReference type="OrthoDB" id="5273647at2759"/>
<evidence type="ECO:0000313" key="8">
    <source>
        <dbReference type="EMBL" id="EEU37634.1"/>
    </source>
</evidence>
<dbReference type="STRING" id="660122.C7ZE29"/>
<evidence type="ECO:0000256" key="6">
    <source>
        <dbReference type="SAM" id="Phobius"/>
    </source>
</evidence>
<dbReference type="EMBL" id="GG698921">
    <property type="protein sequence ID" value="EEU37634.1"/>
    <property type="molecule type" value="Genomic_DNA"/>
</dbReference>
<evidence type="ECO:0000256" key="1">
    <source>
        <dbReference type="ARBA" id="ARBA00004141"/>
    </source>
</evidence>
<dbReference type="AlphaFoldDB" id="C7ZE29"/>
<evidence type="ECO:0000256" key="2">
    <source>
        <dbReference type="ARBA" id="ARBA00022692"/>
    </source>
</evidence>
<feature type="non-terminal residue" evidence="8">
    <location>
        <position position="224"/>
    </location>
</feature>
<accession>C7ZE29</accession>
<name>C7ZE29_FUSV7</name>
<dbReference type="GeneID" id="9665362"/>
<keyword evidence="2 6" id="KW-0812">Transmembrane</keyword>
<feature type="transmembrane region" description="Helical" evidence="6">
    <location>
        <begin position="31"/>
        <end position="50"/>
    </location>
</feature>
<dbReference type="InParanoid" id="C7ZE29"/>
<keyword evidence="9" id="KW-1185">Reference proteome</keyword>
<dbReference type="Proteomes" id="UP000005206">
    <property type="component" value="Chromosome 12"/>
</dbReference>
<comment type="subcellular location">
    <subcellularLocation>
        <location evidence="1">Membrane</location>
        <topology evidence="1">Multi-pass membrane protein</topology>
    </subcellularLocation>
</comment>